<dbReference type="Pfam" id="PF12835">
    <property type="entry name" value="Integrase_1"/>
    <property type="match status" value="1"/>
</dbReference>
<feature type="domain" description="Integrase catalytic" evidence="2">
    <location>
        <begin position="114"/>
        <end position="282"/>
    </location>
</feature>
<dbReference type="SUPFAM" id="SSF56349">
    <property type="entry name" value="DNA breaking-rejoining enzymes"/>
    <property type="match status" value="1"/>
</dbReference>
<evidence type="ECO:0000256" key="1">
    <source>
        <dbReference type="ARBA" id="ARBA00023172"/>
    </source>
</evidence>
<reference evidence="4" key="1">
    <citation type="journal article" date="2019" name="Int. J. Syst. Evol. Microbiol.">
        <title>The Global Catalogue of Microorganisms (GCM) 10K type strain sequencing project: providing services to taxonomists for standard genome sequencing and annotation.</title>
        <authorList>
            <consortium name="The Broad Institute Genomics Platform"/>
            <consortium name="The Broad Institute Genome Sequencing Center for Infectious Disease"/>
            <person name="Wu L."/>
            <person name="Ma J."/>
        </authorList>
    </citation>
    <scope>NUCLEOTIDE SEQUENCE [LARGE SCALE GENOMIC DNA]</scope>
    <source>
        <strain evidence="4">CCUG 2113</strain>
    </source>
</reference>
<protein>
    <submittedName>
        <fullName evidence="3">Integrase domain-containing protein</fullName>
    </submittedName>
</protein>
<keyword evidence="1" id="KW-0233">DNA recombination</keyword>
<name>A0ABV8DGW2_9BURK</name>
<sequence>MSKTQTSAQVIARAAQKQRGSRSGKANLNREGQALNQWLSARGHPDVRPRHLTLLQVRAYILCRAIPVAASEEQRKRPGCSVAAQANLLSKIRSLIRNDHGDPDAAGITRKGLGITPRSRVGKKLPIEQNHFEQVVAEARRKGQEGLALTLELERYLGFRGLEALSSTSALLEFACDAVRLLGQSNSTAAGGPGLRDLSMAVVDGTKGGRIRDTFVLQRHALTTLHVIQQALDYAATHDGFLVVGKKNDLASARRHYHSQCRKLGLVGQFAPHSLRYRYAVDLLQELMERGWSRQDSLARVSLALGHGSSRQRYVRSVYCNSVVDQLPPPEKRTRTMQRQAAELRELMALWRTKREATAGALELLDDLPDAAAELVA</sequence>
<gene>
    <name evidence="3" type="ORF">ACFOW3_24590</name>
</gene>
<keyword evidence="4" id="KW-1185">Reference proteome</keyword>
<proteinExistence type="predicted"/>
<dbReference type="InterPro" id="IPR024456">
    <property type="entry name" value="Integrase_catalytic_putative"/>
</dbReference>
<organism evidence="3 4">
    <name type="scientific">Acidovorax facilis</name>
    <dbReference type="NCBI Taxonomy" id="12917"/>
    <lineage>
        <taxon>Bacteria</taxon>
        <taxon>Pseudomonadati</taxon>
        <taxon>Pseudomonadota</taxon>
        <taxon>Betaproteobacteria</taxon>
        <taxon>Burkholderiales</taxon>
        <taxon>Comamonadaceae</taxon>
        <taxon>Acidovorax</taxon>
    </lineage>
</organism>
<dbReference type="EMBL" id="JBHSAJ010000125">
    <property type="protein sequence ID" value="MFC3937811.1"/>
    <property type="molecule type" value="Genomic_DNA"/>
</dbReference>
<dbReference type="InterPro" id="IPR013762">
    <property type="entry name" value="Integrase-like_cat_sf"/>
</dbReference>
<dbReference type="RefSeq" id="WP_162239737.1">
    <property type="nucleotide sequence ID" value="NZ_JAMXAX010000141.1"/>
</dbReference>
<dbReference type="InterPro" id="IPR011010">
    <property type="entry name" value="DNA_brk_join_enz"/>
</dbReference>
<dbReference type="Proteomes" id="UP001595693">
    <property type="component" value="Unassembled WGS sequence"/>
</dbReference>
<comment type="caution">
    <text evidence="3">The sequence shown here is derived from an EMBL/GenBank/DDBJ whole genome shotgun (WGS) entry which is preliminary data.</text>
</comment>
<evidence type="ECO:0000313" key="4">
    <source>
        <dbReference type="Proteomes" id="UP001595693"/>
    </source>
</evidence>
<evidence type="ECO:0000313" key="3">
    <source>
        <dbReference type="EMBL" id="MFC3937811.1"/>
    </source>
</evidence>
<evidence type="ECO:0000259" key="2">
    <source>
        <dbReference type="Pfam" id="PF12835"/>
    </source>
</evidence>
<accession>A0ABV8DGW2</accession>
<dbReference type="Gene3D" id="1.10.443.10">
    <property type="entry name" value="Intergrase catalytic core"/>
    <property type="match status" value="1"/>
</dbReference>